<dbReference type="CDD" id="cd01400">
    <property type="entry name" value="6PGL"/>
    <property type="match status" value="1"/>
</dbReference>
<sequence length="249" mass="27899">MKARSRSIHLSVHIHKDPAAMAERAAHILAAACEEAVAERGVFRIALSGGQTPIPLFRLLAARDWADRLPWDKMTFFWVDERCVGPEHPDSNYGLARRELLSHVPATHFYRMRGDIDPVEAAVKYEQQIRQDFNIGPNDLPRFDFMILGMGDDGHTGSIFPNSPALAERKRLVIDQYVPERKADRLTLTLPVINNSRCCMFLVTGKEKHQVLSQVLDLLAEPTLPAQMVRPGVGDLIWVVDEAAATGQD</sequence>
<dbReference type="PANTHER" id="PTHR11054">
    <property type="entry name" value="6-PHOSPHOGLUCONOLACTONASE"/>
    <property type="match status" value="1"/>
</dbReference>
<dbReference type="UniPathway" id="UPA00115">
    <property type="reaction ID" value="UER00409"/>
</dbReference>
<dbReference type="AlphaFoldDB" id="A0A1K1LDW0"/>
<dbReference type="Gene3D" id="3.40.50.1360">
    <property type="match status" value="1"/>
</dbReference>
<comment type="function">
    <text evidence="2 7">Hydrolysis of 6-phosphogluconolactone to 6-phosphogluconate.</text>
</comment>
<dbReference type="EMBL" id="LT630450">
    <property type="protein sequence ID" value="SFV72913.1"/>
    <property type="molecule type" value="Genomic_DNA"/>
</dbReference>
<reference evidence="10" key="1">
    <citation type="submission" date="2016-10" db="EMBL/GenBank/DDBJ databases">
        <authorList>
            <person name="Wegmann U."/>
        </authorList>
    </citation>
    <scope>NUCLEOTIDE SEQUENCE [LARGE SCALE GENOMIC DNA]</scope>
</reference>
<dbReference type="GO" id="GO:0006098">
    <property type="term" value="P:pentose-phosphate shunt"/>
    <property type="evidence" value="ECO:0007669"/>
    <property type="project" value="UniProtKB-UniPathway"/>
</dbReference>
<dbReference type="InterPro" id="IPR039104">
    <property type="entry name" value="6PGL"/>
</dbReference>
<gene>
    <name evidence="7" type="primary">pgl</name>
    <name evidence="9" type="ORF">DESPIGER_1050</name>
</gene>
<dbReference type="InterPro" id="IPR037171">
    <property type="entry name" value="NagB/RpiA_transferase-like"/>
</dbReference>
<dbReference type="RefSeq" id="WP_072333975.1">
    <property type="nucleotide sequence ID" value="NZ_CALJDE010000075.1"/>
</dbReference>
<dbReference type="EC" id="3.1.1.31" evidence="5 7"/>
<protein>
    <recommendedName>
        <fullName evidence="6 7">6-phosphogluconolactonase</fullName>
        <shortName evidence="7">6PGL</shortName>
        <ecNumber evidence="5 7">3.1.1.31</ecNumber>
    </recommendedName>
</protein>
<feature type="domain" description="Glucosamine/galactosamine-6-phosphate isomerase" evidence="8">
    <location>
        <begin position="17"/>
        <end position="238"/>
    </location>
</feature>
<proteinExistence type="inferred from homology"/>
<evidence type="ECO:0000256" key="6">
    <source>
        <dbReference type="ARBA" id="ARBA00020337"/>
    </source>
</evidence>
<evidence type="ECO:0000259" key="8">
    <source>
        <dbReference type="Pfam" id="PF01182"/>
    </source>
</evidence>
<name>A0A1K1LDW0_9BACT</name>
<dbReference type="GO" id="GO:0005975">
    <property type="term" value="P:carbohydrate metabolic process"/>
    <property type="evidence" value="ECO:0007669"/>
    <property type="project" value="UniProtKB-UniRule"/>
</dbReference>
<evidence type="ECO:0000313" key="10">
    <source>
        <dbReference type="Proteomes" id="UP000186323"/>
    </source>
</evidence>
<dbReference type="KEGG" id="dpg:DESPIGER_1050"/>
<comment type="similarity">
    <text evidence="4 7">Belongs to the glucosamine/galactosamine-6-phosphate isomerase family. 6-phosphogluconolactonase subfamily.</text>
</comment>
<dbReference type="NCBIfam" id="TIGR01198">
    <property type="entry name" value="pgl"/>
    <property type="match status" value="1"/>
</dbReference>
<dbReference type="Proteomes" id="UP000186323">
    <property type="component" value="Chromosome I"/>
</dbReference>
<dbReference type="InterPro" id="IPR006148">
    <property type="entry name" value="Glc/Gal-6P_isomerase"/>
</dbReference>
<organism evidence="9 10">
    <name type="scientific">Desulfovibrio piger</name>
    <dbReference type="NCBI Taxonomy" id="901"/>
    <lineage>
        <taxon>Bacteria</taxon>
        <taxon>Pseudomonadati</taxon>
        <taxon>Thermodesulfobacteriota</taxon>
        <taxon>Desulfovibrionia</taxon>
        <taxon>Desulfovibrionales</taxon>
        <taxon>Desulfovibrionaceae</taxon>
        <taxon>Desulfovibrio</taxon>
    </lineage>
</organism>
<keyword evidence="10" id="KW-1185">Reference proteome</keyword>
<accession>A0A1K1LDW0</accession>
<evidence type="ECO:0000256" key="1">
    <source>
        <dbReference type="ARBA" id="ARBA00000832"/>
    </source>
</evidence>
<evidence type="ECO:0000256" key="2">
    <source>
        <dbReference type="ARBA" id="ARBA00002681"/>
    </source>
</evidence>
<comment type="pathway">
    <text evidence="3 7">Carbohydrate degradation; pentose phosphate pathway; D-ribulose 5-phosphate from D-glucose 6-phosphate (oxidative stage): step 2/3.</text>
</comment>
<evidence type="ECO:0000256" key="4">
    <source>
        <dbReference type="ARBA" id="ARBA00010662"/>
    </source>
</evidence>
<evidence type="ECO:0000256" key="5">
    <source>
        <dbReference type="ARBA" id="ARBA00013198"/>
    </source>
</evidence>
<comment type="catalytic activity">
    <reaction evidence="1 7">
        <text>6-phospho-D-glucono-1,5-lactone + H2O = 6-phospho-D-gluconate + H(+)</text>
        <dbReference type="Rhea" id="RHEA:12556"/>
        <dbReference type="ChEBI" id="CHEBI:15377"/>
        <dbReference type="ChEBI" id="CHEBI:15378"/>
        <dbReference type="ChEBI" id="CHEBI:57955"/>
        <dbReference type="ChEBI" id="CHEBI:58759"/>
        <dbReference type="EC" id="3.1.1.31"/>
    </reaction>
</comment>
<evidence type="ECO:0000256" key="7">
    <source>
        <dbReference type="RuleBase" id="RU365095"/>
    </source>
</evidence>
<keyword evidence="7 9" id="KW-0378">Hydrolase</keyword>
<evidence type="ECO:0000256" key="3">
    <source>
        <dbReference type="ARBA" id="ARBA00004961"/>
    </source>
</evidence>
<dbReference type="OrthoDB" id="9810967at2"/>
<dbReference type="Pfam" id="PF01182">
    <property type="entry name" value="Glucosamine_iso"/>
    <property type="match status" value="1"/>
</dbReference>
<dbReference type="GO" id="GO:0017057">
    <property type="term" value="F:6-phosphogluconolactonase activity"/>
    <property type="evidence" value="ECO:0007669"/>
    <property type="project" value="UniProtKB-UniRule"/>
</dbReference>
<dbReference type="PANTHER" id="PTHR11054:SF0">
    <property type="entry name" value="6-PHOSPHOGLUCONOLACTONASE"/>
    <property type="match status" value="1"/>
</dbReference>
<evidence type="ECO:0000313" key="9">
    <source>
        <dbReference type="EMBL" id="SFV72913.1"/>
    </source>
</evidence>
<dbReference type="InterPro" id="IPR005900">
    <property type="entry name" value="6-phosphogluconolactonase_DevB"/>
</dbReference>
<dbReference type="SUPFAM" id="SSF100950">
    <property type="entry name" value="NagB/RpiA/CoA transferase-like"/>
    <property type="match status" value="1"/>
</dbReference>